<dbReference type="Proteomes" id="UP001492380">
    <property type="component" value="Unassembled WGS sequence"/>
</dbReference>
<feature type="signal peptide" evidence="2">
    <location>
        <begin position="1"/>
        <end position="23"/>
    </location>
</feature>
<feature type="chain" id="PRO_5047246837" evidence="2">
    <location>
        <begin position="24"/>
        <end position="110"/>
    </location>
</feature>
<feature type="region of interest" description="Disordered" evidence="1">
    <location>
        <begin position="42"/>
        <end position="77"/>
    </location>
</feature>
<evidence type="ECO:0000313" key="4">
    <source>
        <dbReference type="Proteomes" id="UP001492380"/>
    </source>
</evidence>
<comment type="caution">
    <text evidence="3">The sequence shown here is derived from an EMBL/GenBank/DDBJ whole genome shotgun (WGS) entry which is preliminary data.</text>
</comment>
<keyword evidence="4" id="KW-1185">Reference proteome</keyword>
<organism evidence="3 4">
    <name type="scientific">Phyllosticta capitalensis</name>
    <dbReference type="NCBI Taxonomy" id="121624"/>
    <lineage>
        <taxon>Eukaryota</taxon>
        <taxon>Fungi</taxon>
        <taxon>Dikarya</taxon>
        <taxon>Ascomycota</taxon>
        <taxon>Pezizomycotina</taxon>
        <taxon>Dothideomycetes</taxon>
        <taxon>Dothideomycetes incertae sedis</taxon>
        <taxon>Botryosphaeriales</taxon>
        <taxon>Phyllostictaceae</taxon>
        <taxon>Phyllosticta</taxon>
    </lineage>
</organism>
<sequence length="110" mass="11830">MSRSTTCFLQPLILVFSIGTVLSGQASASGIGFRAIISGKASKGDVSKAGKTPQQLSAKSLQYGRRRRSQDRPVLESKGFGTRVMRKGIGKILIFKNMLAGHARPSNIHN</sequence>
<name>A0ABR1YR07_9PEZI</name>
<dbReference type="EMBL" id="JBBWRZ010000005">
    <property type="protein sequence ID" value="KAK8235741.1"/>
    <property type="molecule type" value="Genomic_DNA"/>
</dbReference>
<evidence type="ECO:0000313" key="3">
    <source>
        <dbReference type="EMBL" id="KAK8235741.1"/>
    </source>
</evidence>
<accession>A0ABR1YR07</accession>
<proteinExistence type="predicted"/>
<evidence type="ECO:0000256" key="2">
    <source>
        <dbReference type="SAM" id="SignalP"/>
    </source>
</evidence>
<evidence type="ECO:0000256" key="1">
    <source>
        <dbReference type="SAM" id="MobiDB-lite"/>
    </source>
</evidence>
<keyword evidence="2" id="KW-0732">Signal</keyword>
<reference evidence="3 4" key="1">
    <citation type="submission" date="2024-04" db="EMBL/GenBank/DDBJ databases">
        <title>Phyllosticta paracitricarpa is synonymous to the EU quarantine fungus P. citricarpa based on phylogenomic analyses.</title>
        <authorList>
            <consortium name="Lawrence Berkeley National Laboratory"/>
            <person name="Van Ingen-Buijs V.A."/>
            <person name="Van Westerhoven A.C."/>
            <person name="Haridas S."/>
            <person name="Skiadas P."/>
            <person name="Martin F."/>
            <person name="Groenewald J.Z."/>
            <person name="Crous P.W."/>
            <person name="Seidl M.F."/>
        </authorList>
    </citation>
    <scope>NUCLEOTIDE SEQUENCE [LARGE SCALE GENOMIC DNA]</scope>
    <source>
        <strain evidence="3 4">CBS 123374</strain>
    </source>
</reference>
<gene>
    <name evidence="3" type="ORF">HDK90DRAFT_255031</name>
</gene>
<protein>
    <submittedName>
        <fullName evidence="3">Uncharacterized protein</fullName>
    </submittedName>
</protein>